<organism evidence="3 4">
    <name type="scientific">Zhouia amylolytica</name>
    <dbReference type="NCBI Taxonomy" id="376730"/>
    <lineage>
        <taxon>Bacteria</taxon>
        <taxon>Pseudomonadati</taxon>
        <taxon>Bacteroidota</taxon>
        <taxon>Flavobacteriia</taxon>
        <taxon>Flavobacteriales</taxon>
        <taxon>Flavobacteriaceae</taxon>
        <taxon>Zhouia</taxon>
    </lineage>
</organism>
<protein>
    <submittedName>
        <fullName evidence="3">CubicO group peptidase, beta-lactamase class C family</fullName>
    </submittedName>
</protein>
<dbReference type="Pfam" id="PF00144">
    <property type="entry name" value="Beta-lactamase"/>
    <property type="match status" value="1"/>
</dbReference>
<dbReference type="InterPro" id="IPR012338">
    <property type="entry name" value="Beta-lactam/transpept-like"/>
</dbReference>
<feature type="signal peptide" evidence="1">
    <location>
        <begin position="1"/>
        <end position="21"/>
    </location>
</feature>
<dbReference type="InterPro" id="IPR050491">
    <property type="entry name" value="AmpC-like"/>
</dbReference>
<dbReference type="SUPFAM" id="SSF56601">
    <property type="entry name" value="beta-lactamase/transpeptidase-like"/>
    <property type="match status" value="1"/>
</dbReference>
<gene>
    <name evidence="3" type="ORF">SAMN04487906_2059</name>
</gene>
<dbReference type="InterPro" id="IPR001466">
    <property type="entry name" value="Beta-lactam-related"/>
</dbReference>
<dbReference type="EMBL" id="FPAG01000006">
    <property type="protein sequence ID" value="SFS91342.1"/>
    <property type="molecule type" value="Genomic_DNA"/>
</dbReference>
<dbReference type="RefSeq" id="WP_074978677.1">
    <property type="nucleotide sequence ID" value="NZ_FPAG01000006.1"/>
</dbReference>
<evidence type="ECO:0000259" key="2">
    <source>
        <dbReference type="Pfam" id="PF00144"/>
    </source>
</evidence>
<dbReference type="Proteomes" id="UP000183209">
    <property type="component" value="Unassembled WGS sequence"/>
</dbReference>
<feature type="chain" id="PRO_5010384909" evidence="1">
    <location>
        <begin position="22"/>
        <end position="545"/>
    </location>
</feature>
<dbReference type="AlphaFoldDB" id="A0A1I6TQ21"/>
<sequence length="545" mass="61987">MNHKVFIVFSLLISLSTFSLAQNNAIERVPYTRIDSIFQSYCNPDEPGMAIGIVKDGEVIYKGSRGMADLSNKLSITDTTAFNIASVSKQFTALLALMAEQEGKIKLDDDIRQYLPELKHLPNKITIKQLANHSHGLPNYSDVMAMIGFGLSSPMRNDRAVETLLHVKRVNFKAGTQYQYGNSGFMLLAEILKRVYKKPFPVLIKEKIFKPLNMTHTDVIDNSNAIINNIAIAYSKRGNAYMEYPNRQMESGSSNVHTSLNDMIKWVKNFQNPIVGSENQINRLSKKTISITKTGDLNYGLGLYTETYKGQKFVFHGGGTAGYRAYVLHVPEHNFSIITLGNQQSFDCLHVIYDILELYFGTYFEEPTAEKISYTEEALKTYAGTYRFQPGQYWTFKAKGKNLYFEGVEQPLSSVGKGKFEFFLPFSFITFHPNALEFRISDMNYHCEKIDFNVPVFSKEELEAYVGVFKNEEFNVFYELLIIEDHLVAKHLTNGEIILTPLSKNSFYAQYPLGELDFQLNSEGKVNGFVLNGQNFSNLKFMKVN</sequence>
<accession>A0A1I6TQ21</accession>
<dbReference type="Gene3D" id="3.40.710.10">
    <property type="entry name" value="DD-peptidase/beta-lactamase superfamily"/>
    <property type="match status" value="1"/>
</dbReference>
<name>A0A1I6TQ21_9FLAO</name>
<evidence type="ECO:0000256" key="1">
    <source>
        <dbReference type="SAM" id="SignalP"/>
    </source>
</evidence>
<dbReference type="PANTHER" id="PTHR46825:SF9">
    <property type="entry name" value="BETA-LACTAMASE-RELATED DOMAIN-CONTAINING PROTEIN"/>
    <property type="match status" value="1"/>
</dbReference>
<evidence type="ECO:0000313" key="3">
    <source>
        <dbReference type="EMBL" id="SFS91342.1"/>
    </source>
</evidence>
<dbReference type="OrthoDB" id="9793489at2"/>
<keyword evidence="1" id="KW-0732">Signal</keyword>
<feature type="domain" description="Beta-lactamase-related" evidence="2">
    <location>
        <begin position="46"/>
        <end position="345"/>
    </location>
</feature>
<reference evidence="3 4" key="1">
    <citation type="submission" date="2016-10" db="EMBL/GenBank/DDBJ databases">
        <authorList>
            <person name="de Groot N.N."/>
        </authorList>
    </citation>
    <scope>NUCLEOTIDE SEQUENCE [LARGE SCALE GENOMIC DNA]</scope>
    <source>
        <strain evidence="3 4">CGMCC 1.6114</strain>
    </source>
</reference>
<dbReference type="PANTHER" id="PTHR46825">
    <property type="entry name" value="D-ALANYL-D-ALANINE-CARBOXYPEPTIDASE/ENDOPEPTIDASE AMPH"/>
    <property type="match status" value="1"/>
</dbReference>
<proteinExistence type="predicted"/>
<evidence type="ECO:0000313" key="4">
    <source>
        <dbReference type="Proteomes" id="UP000183209"/>
    </source>
</evidence>